<proteinExistence type="predicted"/>
<dbReference type="EMBL" id="JBIMZQ010000009">
    <property type="protein sequence ID" value="KAL3669115.1"/>
    <property type="molecule type" value="Genomic_DNA"/>
</dbReference>
<evidence type="ECO:0000313" key="3">
    <source>
        <dbReference type="Proteomes" id="UP001632037"/>
    </source>
</evidence>
<feature type="signal peptide" evidence="1">
    <location>
        <begin position="1"/>
        <end position="20"/>
    </location>
</feature>
<dbReference type="Proteomes" id="UP001632037">
    <property type="component" value="Unassembled WGS sequence"/>
</dbReference>
<reference evidence="2 3" key="1">
    <citation type="submission" date="2024-09" db="EMBL/GenBank/DDBJ databases">
        <title>Genome sequencing and assembly of Phytophthora oleae, isolate VK10A, causative agent of rot of olive drupes.</title>
        <authorList>
            <person name="Conti Taguali S."/>
            <person name="Riolo M."/>
            <person name="La Spada F."/>
            <person name="Cacciola S.O."/>
            <person name="Dionisio G."/>
        </authorList>
    </citation>
    <scope>NUCLEOTIDE SEQUENCE [LARGE SCALE GENOMIC DNA]</scope>
    <source>
        <strain evidence="2 3">VK10A</strain>
    </source>
</reference>
<dbReference type="AlphaFoldDB" id="A0ABD3FTQ5"/>
<name>A0ABD3FTQ5_9STRA</name>
<organism evidence="2 3">
    <name type="scientific">Phytophthora oleae</name>
    <dbReference type="NCBI Taxonomy" id="2107226"/>
    <lineage>
        <taxon>Eukaryota</taxon>
        <taxon>Sar</taxon>
        <taxon>Stramenopiles</taxon>
        <taxon>Oomycota</taxon>
        <taxon>Peronosporomycetes</taxon>
        <taxon>Peronosporales</taxon>
        <taxon>Peronosporaceae</taxon>
        <taxon>Phytophthora</taxon>
    </lineage>
</organism>
<feature type="chain" id="PRO_5044832788" evidence="1">
    <location>
        <begin position="21"/>
        <end position="494"/>
    </location>
</feature>
<keyword evidence="1" id="KW-0732">Signal</keyword>
<evidence type="ECO:0000313" key="2">
    <source>
        <dbReference type="EMBL" id="KAL3669115.1"/>
    </source>
</evidence>
<gene>
    <name evidence="2" type="ORF">V7S43_005498</name>
</gene>
<evidence type="ECO:0000256" key="1">
    <source>
        <dbReference type="SAM" id="SignalP"/>
    </source>
</evidence>
<protein>
    <submittedName>
        <fullName evidence="2">Uncharacterized protein</fullName>
    </submittedName>
</protein>
<comment type="caution">
    <text evidence="2">The sequence shown here is derived from an EMBL/GenBank/DDBJ whole genome shotgun (WGS) entry which is preliminary data.</text>
</comment>
<sequence length="494" mass="55751">MKKKTLLRLLLLHEFETAEAWAGALTDEGEDISETYNVEKDREEQLERAPLIAAIDEVVPYLPDYSALSVKLKALIKLADDTYSSQVNHLVQGWLQQSGHSVQFRKWVFCDWLKCSHVTSTDPDELLQWRYALVVAVTNETVKLLKRTLLGLLGAVNEAIEAHVEVDKNGEVETKTSSAQLETVEGLLEFFFLHAEKLSSWSLLCASKLHALALRTERSAVKLAEDDGVQVRLRWSLMLKPMLFKPLVQHSIAMKTVLGKMLAGPLWTSEVLQDLVSLVDFTSQEAIFEEMKAGRDELERAFASGTEHIHVSISKAKDRSTAEAVVGEYLNTISAEKRKLLIEELERDLDEAPPYLFSHVLVLFELVLGALLFLPTREDHNLLIVEAIRILFAILEYRSHDAGSCLNIVGSLLRFQLGTSSIWHENPLLYLETIESLVESATLQVEPKVKWAAKITLHQLLCECDTDVLQLTRLGLLKLLPPRTMRLVSIRLDN</sequence>
<keyword evidence="3" id="KW-1185">Reference proteome</keyword>
<accession>A0ABD3FTQ5</accession>